<dbReference type="CDD" id="cd06260">
    <property type="entry name" value="DUF820-like"/>
    <property type="match status" value="1"/>
</dbReference>
<dbReference type="SUPFAM" id="SSF52980">
    <property type="entry name" value="Restriction endonuclease-like"/>
    <property type="match status" value="1"/>
</dbReference>
<keyword evidence="2" id="KW-0255">Endonuclease</keyword>
<keyword evidence="2" id="KW-0540">Nuclease</keyword>
<dbReference type="EMBL" id="QQBC01000011">
    <property type="protein sequence ID" value="RDI63148.1"/>
    <property type="molecule type" value="Genomic_DNA"/>
</dbReference>
<gene>
    <name evidence="2" type="ORF">DFR76_111166</name>
</gene>
<dbReference type="RefSeq" id="WP_211335949.1">
    <property type="nucleotide sequence ID" value="NZ_QQBC01000011.1"/>
</dbReference>
<dbReference type="STRING" id="1210086.GCA_001613105_05061"/>
<evidence type="ECO:0000313" key="2">
    <source>
        <dbReference type="EMBL" id="RDI63148.1"/>
    </source>
</evidence>
<dbReference type="PANTHER" id="PTHR35400">
    <property type="entry name" value="SLR1083 PROTEIN"/>
    <property type="match status" value="1"/>
</dbReference>
<dbReference type="GO" id="GO:0004519">
    <property type="term" value="F:endonuclease activity"/>
    <property type="evidence" value="ECO:0007669"/>
    <property type="project" value="UniProtKB-KW"/>
</dbReference>
<dbReference type="AlphaFoldDB" id="A0A370HXB9"/>
<dbReference type="Gene3D" id="3.90.1570.10">
    <property type="entry name" value="tt1808, chain A"/>
    <property type="match status" value="1"/>
</dbReference>
<keyword evidence="2" id="KW-0378">Hydrolase</keyword>
<evidence type="ECO:0000313" key="3">
    <source>
        <dbReference type="Proteomes" id="UP000254869"/>
    </source>
</evidence>
<dbReference type="Pfam" id="PF05685">
    <property type="entry name" value="Uma2"/>
    <property type="match status" value="1"/>
</dbReference>
<dbReference type="Proteomes" id="UP000254869">
    <property type="component" value="Unassembled WGS sequence"/>
</dbReference>
<protein>
    <submittedName>
        <fullName evidence="2">Putative restriction endonuclease</fullName>
    </submittedName>
</protein>
<feature type="domain" description="Putative restriction endonuclease" evidence="1">
    <location>
        <begin position="19"/>
        <end position="159"/>
    </location>
</feature>
<sequence length="189" mass="20910">MTVPAMHPRPGNLRTVAEQIESATGLRVEILGGNLVISPTPRGKHAGTIRRLQQQIEARIPDGLATYEVTSLALAGDPDDYCTPDLVILPDAWDEDDEWLAEPTDVELAVEVISQSEKSRQITDKNGWYSVAGVRLLLVVDPRFGKWTLYSHPRNDSYHGELEGEYGVDIPLPKPFAFSLDTGCLPRYA</sequence>
<accession>A0A370HXB9</accession>
<dbReference type="InterPro" id="IPR011335">
    <property type="entry name" value="Restrct_endonuc-II-like"/>
</dbReference>
<keyword evidence="3" id="KW-1185">Reference proteome</keyword>
<reference evidence="2 3" key="1">
    <citation type="submission" date="2018-07" db="EMBL/GenBank/DDBJ databases">
        <title>Genomic Encyclopedia of Type Strains, Phase IV (KMG-IV): sequencing the most valuable type-strain genomes for metagenomic binning, comparative biology and taxonomic classification.</title>
        <authorList>
            <person name="Goeker M."/>
        </authorList>
    </citation>
    <scope>NUCLEOTIDE SEQUENCE [LARGE SCALE GENOMIC DNA]</scope>
    <source>
        <strain evidence="2 3">DSM 44290</strain>
    </source>
</reference>
<name>A0A370HXB9_9NOCA</name>
<dbReference type="InterPro" id="IPR012296">
    <property type="entry name" value="Nuclease_put_TT1808"/>
</dbReference>
<comment type="caution">
    <text evidence="2">The sequence shown here is derived from an EMBL/GenBank/DDBJ whole genome shotgun (WGS) entry which is preliminary data.</text>
</comment>
<dbReference type="InterPro" id="IPR008538">
    <property type="entry name" value="Uma2"/>
</dbReference>
<evidence type="ECO:0000259" key="1">
    <source>
        <dbReference type="Pfam" id="PF05685"/>
    </source>
</evidence>
<dbReference type="PANTHER" id="PTHR35400:SF3">
    <property type="entry name" value="SLL1072 PROTEIN"/>
    <property type="match status" value="1"/>
</dbReference>
<proteinExistence type="predicted"/>
<organism evidence="2 3">
    <name type="scientific">Nocardia pseudobrasiliensis</name>
    <dbReference type="NCBI Taxonomy" id="45979"/>
    <lineage>
        <taxon>Bacteria</taxon>
        <taxon>Bacillati</taxon>
        <taxon>Actinomycetota</taxon>
        <taxon>Actinomycetes</taxon>
        <taxon>Mycobacteriales</taxon>
        <taxon>Nocardiaceae</taxon>
        <taxon>Nocardia</taxon>
    </lineage>
</organism>